<protein>
    <submittedName>
        <fullName evidence="1">Uncharacterized protein</fullName>
    </submittedName>
</protein>
<name>D4F0G8_EDWTA</name>
<reference evidence="1 2" key="1">
    <citation type="submission" date="2010-02" db="EMBL/GenBank/DDBJ databases">
        <authorList>
            <person name="Weinstock G."/>
            <person name="Sodergren E."/>
            <person name="Clifton S."/>
            <person name="Fulton L."/>
            <person name="Fulton B."/>
            <person name="Courtney L."/>
            <person name="Fronick C."/>
            <person name="Harrison M."/>
            <person name="Strong C."/>
            <person name="Farmer C."/>
            <person name="Delahaunty K."/>
            <person name="Markovic C."/>
            <person name="Hall O."/>
            <person name="Minx P."/>
            <person name="Tomlinson C."/>
            <person name="Mitreva M."/>
            <person name="Nelson J."/>
            <person name="Hou S."/>
            <person name="Wollam A."/>
            <person name="Pepin K.H."/>
            <person name="Johnson M."/>
            <person name="Bhonagiri V."/>
            <person name="Zhang X."/>
            <person name="Suruliraj S."/>
            <person name="Warren W."/>
            <person name="Chinwalla A."/>
            <person name="Mardis E.R."/>
            <person name="Wilson R.K."/>
        </authorList>
    </citation>
    <scope>NUCLEOTIDE SEQUENCE [LARGE SCALE GENOMIC DNA]</scope>
    <source>
        <strain evidence="1 2">ATCC 23685</strain>
    </source>
</reference>
<dbReference type="HOGENOM" id="CLU_3308765_0_0_6"/>
<dbReference type="AlphaFoldDB" id="D4F0G8"/>
<proteinExistence type="predicted"/>
<dbReference type="Proteomes" id="UP000003692">
    <property type="component" value="Unassembled WGS sequence"/>
</dbReference>
<organism evidence="1 2">
    <name type="scientific">Edwardsiella tarda ATCC 23685</name>
    <dbReference type="NCBI Taxonomy" id="500638"/>
    <lineage>
        <taxon>Bacteria</taxon>
        <taxon>Pseudomonadati</taxon>
        <taxon>Pseudomonadota</taxon>
        <taxon>Gammaproteobacteria</taxon>
        <taxon>Enterobacterales</taxon>
        <taxon>Hafniaceae</taxon>
        <taxon>Edwardsiella</taxon>
    </lineage>
</organism>
<dbReference type="EMBL" id="ADGK01000010">
    <property type="protein sequence ID" value="EFE24770.1"/>
    <property type="molecule type" value="Genomic_DNA"/>
</dbReference>
<evidence type="ECO:0000313" key="2">
    <source>
        <dbReference type="Proteomes" id="UP000003692"/>
    </source>
</evidence>
<comment type="caution">
    <text evidence="1">The sequence shown here is derived from an EMBL/GenBank/DDBJ whole genome shotgun (WGS) entry which is preliminary data.</text>
</comment>
<evidence type="ECO:0000313" key="1">
    <source>
        <dbReference type="EMBL" id="EFE24770.1"/>
    </source>
</evidence>
<accession>D4F0G8</accession>
<gene>
    <name evidence="1" type="ORF">EDWATA_00192</name>
</gene>
<sequence length="39" mass="4455">MPVLNKKCLFGHPLCVFKLNLVANGHLFNSERVTRFTLP</sequence>